<protein>
    <submittedName>
        <fullName evidence="1">Uncharacterized protein</fullName>
    </submittedName>
</protein>
<organism evidence="1 2">
    <name type="scientific">Yaniella flava</name>
    <dbReference type="NCBI Taxonomy" id="287930"/>
    <lineage>
        <taxon>Bacteria</taxon>
        <taxon>Bacillati</taxon>
        <taxon>Actinomycetota</taxon>
        <taxon>Actinomycetes</taxon>
        <taxon>Micrococcales</taxon>
        <taxon>Micrococcaceae</taxon>
        <taxon>Yaniella</taxon>
    </lineage>
</organism>
<accession>A0ABN2V340</accession>
<dbReference type="Proteomes" id="UP001501461">
    <property type="component" value="Unassembled WGS sequence"/>
</dbReference>
<evidence type="ECO:0000313" key="2">
    <source>
        <dbReference type="Proteomes" id="UP001501461"/>
    </source>
</evidence>
<gene>
    <name evidence="1" type="ORF">GCM10009720_27600</name>
</gene>
<evidence type="ECO:0000313" key="1">
    <source>
        <dbReference type="EMBL" id="GAA2045201.1"/>
    </source>
</evidence>
<sequence>MPSHIDGDSAWEELLIVCPCAEQKADVHPVLAAAASEVDADSSDGLQWLILRTNEDVRTLELSRIDFDFCSRSFTTEETFTPETQWEMREEGGTFLIVPAVWRVLGCKFSSRTMIGGDWCIQGSFRGTSCASGITT</sequence>
<reference evidence="1 2" key="1">
    <citation type="journal article" date="2019" name="Int. J. Syst. Evol. Microbiol.">
        <title>The Global Catalogue of Microorganisms (GCM) 10K type strain sequencing project: providing services to taxonomists for standard genome sequencing and annotation.</title>
        <authorList>
            <consortium name="The Broad Institute Genomics Platform"/>
            <consortium name="The Broad Institute Genome Sequencing Center for Infectious Disease"/>
            <person name="Wu L."/>
            <person name="Ma J."/>
        </authorList>
    </citation>
    <scope>NUCLEOTIDE SEQUENCE [LARGE SCALE GENOMIC DNA]</scope>
    <source>
        <strain evidence="1 2">JCM 13595</strain>
    </source>
</reference>
<dbReference type="EMBL" id="BAAAMN010000060">
    <property type="protein sequence ID" value="GAA2045201.1"/>
    <property type="molecule type" value="Genomic_DNA"/>
</dbReference>
<proteinExistence type="predicted"/>
<comment type="caution">
    <text evidence="1">The sequence shown here is derived from an EMBL/GenBank/DDBJ whole genome shotgun (WGS) entry which is preliminary data.</text>
</comment>
<name>A0ABN2V340_9MICC</name>
<keyword evidence="2" id="KW-1185">Reference proteome</keyword>